<dbReference type="KEGG" id="nev:NTE_01232"/>
<protein>
    <submittedName>
        <fullName evidence="2">Uncharacterized protein</fullName>
    </submittedName>
</protein>
<keyword evidence="1" id="KW-1133">Transmembrane helix</keyword>
<evidence type="ECO:0000313" key="2">
    <source>
        <dbReference type="EMBL" id="AIF83303.1"/>
    </source>
</evidence>
<proteinExistence type="predicted"/>
<keyword evidence="3" id="KW-1185">Reference proteome</keyword>
<evidence type="ECO:0000313" key="3">
    <source>
        <dbReference type="Proteomes" id="UP000028194"/>
    </source>
</evidence>
<organism evidence="2 3">
    <name type="scientific">Candidatus Nitrososphaera evergladensis SR1</name>
    <dbReference type="NCBI Taxonomy" id="1459636"/>
    <lineage>
        <taxon>Archaea</taxon>
        <taxon>Nitrososphaerota</taxon>
        <taxon>Nitrososphaeria</taxon>
        <taxon>Nitrososphaerales</taxon>
        <taxon>Nitrososphaeraceae</taxon>
        <taxon>Nitrososphaera</taxon>
    </lineage>
</organism>
<dbReference type="EMBL" id="CP007174">
    <property type="protein sequence ID" value="AIF83303.1"/>
    <property type="molecule type" value="Genomic_DNA"/>
</dbReference>
<name>A0A075MQ48_9ARCH</name>
<reference evidence="2 3" key="1">
    <citation type="journal article" date="2014" name="PLoS ONE">
        <title>Genome Sequence of Candidatus Nitrososphaera evergladensis from Group I.1b Enriched from Everglades Soil Reveals Novel Genomic Features of the Ammonia-Oxidizing Archaea.</title>
        <authorList>
            <person name="Zhalnina K.V."/>
            <person name="Dias R."/>
            <person name="Leonard M.T."/>
            <person name="Dorr de Quadros P."/>
            <person name="Camargo F.A."/>
            <person name="Drew J.C."/>
            <person name="Farmerie W.G."/>
            <person name="Daroub S.H."/>
            <person name="Triplett E.W."/>
        </authorList>
    </citation>
    <scope>NUCLEOTIDE SEQUENCE [LARGE SCALE GENOMIC DNA]</scope>
    <source>
        <strain evidence="2 3">SR1</strain>
    </source>
</reference>
<sequence>MFFLFLVTYAHDGNAVQAAAAVALAAVAVAAAGALIAFGDISYRMQDGKTVSIIGQMVCLPHKQDLFGRYGTGLCVPGFKGSDGSHYALSNIEQLSRGEPALGFTNAQFQISGVFSYGATEQYRNYDVAGMIEADSVLPISPPPAKP</sequence>
<feature type="transmembrane region" description="Helical" evidence="1">
    <location>
        <begin position="15"/>
        <end position="39"/>
    </location>
</feature>
<keyword evidence="1" id="KW-0472">Membrane</keyword>
<accession>A0A075MQ48</accession>
<keyword evidence="1" id="KW-0812">Transmembrane</keyword>
<gene>
    <name evidence="2" type="ORF">NTE_01232</name>
</gene>
<dbReference type="HOGENOM" id="CLU_1840653_0_0_2"/>
<dbReference type="AlphaFoldDB" id="A0A075MQ48"/>
<dbReference type="Proteomes" id="UP000028194">
    <property type="component" value="Chromosome"/>
</dbReference>
<evidence type="ECO:0000256" key="1">
    <source>
        <dbReference type="SAM" id="Phobius"/>
    </source>
</evidence>
<dbReference type="STRING" id="1459636.NTE_01232"/>